<evidence type="ECO:0000259" key="11">
    <source>
        <dbReference type="PROSITE" id="PS51762"/>
    </source>
</evidence>
<evidence type="ECO:0000256" key="2">
    <source>
        <dbReference type="ARBA" id="ARBA00010962"/>
    </source>
</evidence>
<keyword evidence="6 10" id="KW-0472">Membrane</keyword>
<evidence type="ECO:0000256" key="5">
    <source>
        <dbReference type="ARBA" id="ARBA00022989"/>
    </source>
</evidence>
<dbReference type="Pfam" id="PF03935">
    <property type="entry name" value="SKN1_KRE6_Sbg1"/>
    <property type="match status" value="1"/>
</dbReference>
<evidence type="ECO:0000256" key="10">
    <source>
        <dbReference type="SAM" id="Phobius"/>
    </source>
</evidence>
<evidence type="ECO:0000313" key="13">
    <source>
        <dbReference type="Proteomes" id="UP000054097"/>
    </source>
</evidence>
<evidence type="ECO:0000256" key="8">
    <source>
        <dbReference type="ARBA" id="ARBA00023316"/>
    </source>
</evidence>
<protein>
    <submittedName>
        <fullName evidence="12">Glycoside hydrolase family 16 protein</fullName>
    </submittedName>
</protein>
<keyword evidence="4" id="KW-0735">Signal-anchor</keyword>
<feature type="compositionally biased region" description="Low complexity" evidence="9">
    <location>
        <begin position="143"/>
        <end position="154"/>
    </location>
</feature>
<comment type="subcellular location">
    <subcellularLocation>
        <location evidence="1">Membrane</location>
        <topology evidence="1">Single-pass type II membrane protein</topology>
    </subcellularLocation>
</comment>
<dbReference type="PANTHER" id="PTHR31361">
    <property type="entry name" value="BETA-GLUCAN SYNTHESIS-ASSOCIATED PROTEIN KRE6-RELATED"/>
    <property type="match status" value="1"/>
</dbReference>
<comment type="similarity">
    <text evidence="2">Belongs to the SKN1/KRE6 family.</text>
</comment>
<proteinExistence type="inferred from homology"/>
<feature type="region of interest" description="Disordered" evidence="9">
    <location>
        <begin position="329"/>
        <end position="354"/>
    </location>
</feature>
<dbReference type="GO" id="GO:0005789">
    <property type="term" value="C:endoplasmic reticulum membrane"/>
    <property type="evidence" value="ECO:0007669"/>
    <property type="project" value="TreeGrafter"/>
</dbReference>
<organism evidence="12 13">
    <name type="scientific">Serendipita vermifera MAFF 305830</name>
    <dbReference type="NCBI Taxonomy" id="933852"/>
    <lineage>
        <taxon>Eukaryota</taxon>
        <taxon>Fungi</taxon>
        <taxon>Dikarya</taxon>
        <taxon>Basidiomycota</taxon>
        <taxon>Agaricomycotina</taxon>
        <taxon>Agaricomycetes</taxon>
        <taxon>Sebacinales</taxon>
        <taxon>Serendipitaceae</taxon>
        <taxon>Serendipita</taxon>
    </lineage>
</organism>
<dbReference type="EMBL" id="KN824319">
    <property type="protein sequence ID" value="KIM24883.1"/>
    <property type="molecule type" value="Genomic_DNA"/>
</dbReference>
<evidence type="ECO:0000256" key="7">
    <source>
        <dbReference type="ARBA" id="ARBA00023180"/>
    </source>
</evidence>
<keyword evidence="3 10" id="KW-0812">Transmembrane</keyword>
<dbReference type="STRING" id="933852.A0A0C2WEJ9"/>
<dbReference type="AlphaFoldDB" id="A0A0C2WEJ9"/>
<gene>
    <name evidence="12" type="ORF">M408DRAFT_75317</name>
</gene>
<dbReference type="Proteomes" id="UP000054097">
    <property type="component" value="Unassembled WGS sequence"/>
</dbReference>
<keyword evidence="13" id="KW-1185">Reference proteome</keyword>
<keyword evidence="12" id="KW-0378">Hydrolase</keyword>
<dbReference type="SUPFAM" id="SSF49899">
    <property type="entry name" value="Concanavalin A-like lectins/glucanases"/>
    <property type="match status" value="1"/>
</dbReference>
<reference evidence="12 13" key="1">
    <citation type="submission" date="2014-04" db="EMBL/GenBank/DDBJ databases">
        <authorList>
            <consortium name="DOE Joint Genome Institute"/>
            <person name="Kuo A."/>
            <person name="Zuccaro A."/>
            <person name="Kohler A."/>
            <person name="Nagy L.G."/>
            <person name="Floudas D."/>
            <person name="Copeland A."/>
            <person name="Barry K.W."/>
            <person name="Cichocki N."/>
            <person name="Veneault-Fourrey C."/>
            <person name="LaButti K."/>
            <person name="Lindquist E.A."/>
            <person name="Lipzen A."/>
            <person name="Lundell T."/>
            <person name="Morin E."/>
            <person name="Murat C."/>
            <person name="Sun H."/>
            <person name="Tunlid A."/>
            <person name="Henrissat B."/>
            <person name="Grigoriev I.V."/>
            <person name="Hibbett D.S."/>
            <person name="Martin F."/>
            <person name="Nordberg H.P."/>
            <person name="Cantor M.N."/>
            <person name="Hua S.X."/>
        </authorList>
    </citation>
    <scope>NUCLEOTIDE SEQUENCE [LARGE SCALE GENOMIC DNA]</scope>
    <source>
        <strain evidence="12 13">MAFF 305830</strain>
    </source>
</reference>
<dbReference type="OrthoDB" id="412647at2759"/>
<evidence type="ECO:0000313" key="12">
    <source>
        <dbReference type="EMBL" id="KIM24883.1"/>
    </source>
</evidence>
<dbReference type="Gene3D" id="2.60.120.200">
    <property type="match status" value="1"/>
</dbReference>
<dbReference type="PROSITE" id="PS51762">
    <property type="entry name" value="GH16_2"/>
    <property type="match status" value="1"/>
</dbReference>
<keyword evidence="7" id="KW-0325">Glycoprotein</keyword>
<dbReference type="GO" id="GO:0015926">
    <property type="term" value="F:glucosidase activity"/>
    <property type="evidence" value="ECO:0007669"/>
    <property type="project" value="TreeGrafter"/>
</dbReference>
<dbReference type="GO" id="GO:0006078">
    <property type="term" value="P:(1-&gt;6)-beta-D-glucan biosynthetic process"/>
    <property type="evidence" value="ECO:0007669"/>
    <property type="project" value="TreeGrafter"/>
</dbReference>
<keyword evidence="8" id="KW-0961">Cell wall biogenesis/degradation</keyword>
<evidence type="ECO:0000256" key="9">
    <source>
        <dbReference type="SAM" id="MobiDB-lite"/>
    </source>
</evidence>
<feature type="region of interest" description="Disordered" evidence="9">
    <location>
        <begin position="133"/>
        <end position="166"/>
    </location>
</feature>
<evidence type="ECO:0000256" key="4">
    <source>
        <dbReference type="ARBA" id="ARBA00022968"/>
    </source>
</evidence>
<dbReference type="GO" id="GO:0005886">
    <property type="term" value="C:plasma membrane"/>
    <property type="evidence" value="ECO:0007669"/>
    <property type="project" value="TreeGrafter"/>
</dbReference>
<dbReference type="InterPro" id="IPR005629">
    <property type="entry name" value="Skn1/Kre6/Sbg1"/>
</dbReference>
<feature type="region of interest" description="Disordered" evidence="9">
    <location>
        <begin position="29"/>
        <end position="82"/>
    </location>
</feature>
<keyword evidence="5 10" id="KW-1133">Transmembrane helix</keyword>
<dbReference type="PANTHER" id="PTHR31361:SF1">
    <property type="entry name" value="BETA-GLUCAN SYNTHESIS-ASSOCIATED PROTEIN KRE6-RELATED"/>
    <property type="match status" value="1"/>
</dbReference>
<feature type="transmembrane region" description="Helical" evidence="10">
    <location>
        <begin position="94"/>
        <end position="118"/>
    </location>
</feature>
<reference evidence="13" key="2">
    <citation type="submission" date="2015-01" db="EMBL/GenBank/DDBJ databases">
        <title>Evolutionary Origins and Diversification of the Mycorrhizal Mutualists.</title>
        <authorList>
            <consortium name="DOE Joint Genome Institute"/>
            <consortium name="Mycorrhizal Genomics Consortium"/>
            <person name="Kohler A."/>
            <person name="Kuo A."/>
            <person name="Nagy L.G."/>
            <person name="Floudas D."/>
            <person name="Copeland A."/>
            <person name="Barry K.W."/>
            <person name="Cichocki N."/>
            <person name="Veneault-Fourrey C."/>
            <person name="LaButti K."/>
            <person name="Lindquist E.A."/>
            <person name="Lipzen A."/>
            <person name="Lundell T."/>
            <person name="Morin E."/>
            <person name="Murat C."/>
            <person name="Riley R."/>
            <person name="Ohm R."/>
            <person name="Sun H."/>
            <person name="Tunlid A."/>
            <person name="Henrissat B."/>
            <person name="Grigoriev I.V."/>
            <person name="Hibbett D.S."/>
            <person name="Martin F."/>
        </authorList>
    </citation>
    <scope>NUCLEOTIDE SEQUENCE [LARGE SCALE GENOMIC DNA]</scope>
    <source>
        <strain evidence="13">MAFF 305830</strain>
    </source>
</reference>
<dbReference type="InterPro" id="IPR000757">
    <property type="entry name" value="Beta-glucanase-like"/>
</dbReference>
<accession>A0A0C2WEJ9</accession>
<evidence type="ECO:0000256" key="3">
    <source>
        <dbReference type="ARBA" id="ARBA00022692"/>
    </source>
</evidence>
<dbReference type="InterPro" id="IPR013320">
    <property type="entry name" value="ConA-like_dom_sf"/>
</dbReference>
<dbReference type="GO" id="GO:0031505">
    <property type="term" value="P:fungal-type cell wall organization"/>
    <property type="evidence" value="ECO:0007669"/>
    <property type="project" value="TreeGrafter"/>
</dbReference>
<name>A0A0C2WEJ9_SERVB</name>
<evidence type="ECO:0000256" key="6">
    <source>
        <dbReference type="ARBA" id="ARBA00023136"/>
    </source>
</evidence>
<feature type="compositionally biased region" description="Acidic residues" evidence="9">
    <location>
        <begin position="57"/>
        <end position="73"/>
    </location>
</feature>
<dbReference type="HOGENOM" id="CLU_010811_3_0_1"/>
<sequence length="567" mass="60316">MASLSPPVTTTSRRASRFSTLSSANSTYSVFSDSKYPAPAREDGTLTPPPSGAFEPYEYDPSWDQDAPDDEEDALHAPDPPGTKERIGAFNFRGFFNIVVVFGILAGLIIVFAVYPIVLANYSPKSNFFSGTGQADPANDGDSTPSTSTSRTASDLIDPDTPESAKTWAGLDGTSYKLVFSDEFKKDDRTFKAGDDPFWEAVDLYDHKNQDLNYYDSGHVTTKDGSLVITMEEKSSHTRDYTSGMLQSWNKMCFTGGYIEVAVSLPGSSQTIGFTPQVYTMGNLARSGYGATEEGMLPYSYNTCDLSVGAGADGSSLPGQRLSACTCQTERTDGNHPGPAGTNGNPSRGRGAPQVDLLGNLNQQRRGGIVSQSLRVAPLSQGLNVPGGATVMSGDTELNAYAGDTTQQVISALTNADATAYTNGGAQFETFGYEHIVSGGVETAGSLHWVKGGATETFRVDATALATDGNIGQRLIPNEPMYVVLSLALSQLVDTVAPGTLTFPAKLLVDYVRVYQIEGQESVTCNPTGFPTKAYIEKFAEAYGNPTHLTWADAGYTAPLNSNAGNC</sequence>
<evidence type="ECO:0000256" key="1">
    <source>
        <dbReference type="ARBA" id="ARBA00004606"/>
    </source>
</evidence>
<feature type="domain" description="GH16" evidence="11">
    <location>
        <begin position="166"/>
        <end position="520"/>
    </location>
</feature>